<evidence type="ECO:0000313" key="4">
    <source>
        <dbReference type="EMBL" id="COY23748.1"/>
    </source>
</evidence>
<feature type="region of interest" description="Disordered" evidence="1">
    <location>
        <begin position="1"/>
        <end position="20"/>
    </location>
</feature>
<dbReference type="EMBL" id="CGCX01000511">
    <property type="protein sequence ID" value="CFR77676.1"/>
    <property type="molecule type" value="Genomic_DNA"/>
</dbReference>
<accession>A0A0T7PEX4</accession>
<reference evidence="3" key="3">
    <citation type="submission" date="2015-03" db="EMBL/GenBank/DDBJ databases">
        <authorList>
            <person name="Murphy D."/>
        </authorList>
    </citation>
    <scope>NUCLEOTIDE SEQUENCE [LARGE SCALE GENOMIC DNA]</scope>
    <source>
        <strain evidence="3">K00500041</strain>
    </source>
</reference>
<evidence type="ECO:0000313" key="7">
    <source>
        <dbReference type="Proteomes" id="UP000046680"/>
    </source>
</evidence>
<organism evidence="3 5">
    <name type="scientific">Mycobacterium tuberculosis</name>
    <dbReference type="NCBI Taxonomy" id="1773"/>
    <lineage>
        <taxon>Bacteria</taxon>
        <taxon>Bacillati</taxon>
        <taxon>Actinomycetota</taxon>
        <taxon>Actinomycetes</taxon>
        <taxon>Mycobacteriales</taxon>
        <taxon>Mycobacteriaceae</taxon>
        <taxon>Mycobacterium</taxon>
        <taxon>Mycobacterium tuberculosis complex</taxon>
    </lineage>
</organism>
<reference evidence="5 6" key="2">
    <citation type="submission" date="2015-03" db="EMBL/GenBank/DDBJ databases">
        <authorList>
            <consortium name="Pathogen Informatics"/>
        </authorList>
    </citation>
    <scope>NUCLEOTIDE SEQUENCE [LARGE SCALE GENOMIC DNA]</scope>
    <source>
        <strain evidence="2 7">C09601061</strain>
        <strain evidence="5">K00500041</strain>
        <strain evidence="6">N09902308</strain>
    </source>
</reference>
<dbReference type="Proteomes" id="UP000038802">
    <property type="component" value="Unassembled WGS sequence"/>
</dbReference>
<evidence type="ECO:0000313" key="2">
    <source>
        <dbReference type="EMBL" id="CFR77676.1"/>
    </source>
</evidence>
<evidence type="ECO:0000313" key="5">
    <source>
        <dbReference type="Proteomes" id="UP000038802"/>
    </source>
</evidence>
<dbReference type="Proteomes" id="UP000046680">
    <property type="component" value="Unassembled WGS sequence"/>
</dbReference>
<dbReference type="Proteomes" id="UP000039021">
    <property type="component" value="Unassembled WGS sequence"/>
</dbReference>
<dbReference type="AlphaFoldDB" id="A0A0T7PEX4"/>
<sequence length="43" mass="4598">MVAPGVPTNTSRFSSEFAGNVRPPGNRVIASMLPGTWKPNGIW</sequence>
<reference evidence="4" key="1">
    <citation type="submission" date="2015-03" db="EMBL/GenBank/DDBJ databases">
        <authorList>
            <consortium name="Pathogen Informatics"/>
            <person name="Murphy D."/>
        </authorList>
    </citation>
    <scope>NUCLEOTIDE SEQUENCE</scope>
    <source>
        <strain evidence="4">N09902308</strain>
    </source>
</reference>
<name>A0A0T7PEX4_MYCTX</name>
<dbReference type="EMBL" id="CSAE01000235">
    <property type="protein sequence ID" value="COV89902.1"/>
    <property type="molecule type" value="Genomic_DNA"/>
</dbReference>
<evidence type="ECO:0000313" key="3">
    <source>
        <dbReference type="EMBL" id="COV89902.1"/>
    </source>
</evidence>
<gene>
    <name evidence="2" type="ORF">ERS007657_01600</name>
    <name evidence="3" type="ORF">ERS007703_02268</name>
    <name evidence="4" type="ORF">ERS007739_02302</name>
</gene>
<dbReference type="EMBL" id="CSBK01001033">
    <property type="protein sequence ID" value="COY23748.1"/>
    <property type="molecule type" value="Genomic_DNA"/>
</dbReference>
<protein>
    <submittedName>
        <fullName evidence="3">Uncharacterized protein</fullName>
    </submittedName>
</protein>
<evidence type="ECO:0000313" key="6">
    <source>
        <dbReference type="Proteomes" id="UP000039021"/>
    </source>
</evidence>
<proteinExistence type="predicted"/>
<evidence type="ECO:0000256" key="1">
    <source>
        <dbReference type="SAM" id="MobiDB-lite"/>
    </source>
</evidence>